<sequence length="108" mass="11807">MTDTTKVTYDPDGYAIATIDLSQIKDTKELRDVTEAIIETLVLPSDYAHSVIQIKLKNVVQWTKMSGGRGLNTLNGWIATIQQVAGYSANVLADRLATARPVVTIDIT</sequence>
<proteinExistence type="predicted"/>
<organism evidence="1 2">
    <name type="scientific">Tardibacter chloracetimidivorans</name>
    <dbReference type="NCBI Taxonomy" id="1921510"/>
    <lineage>
        <taxon>Bacteria</taxon>
        <taxon>Pseudomonadati</taxon>
        <taxon>Pseudomonadota</taxon>
        <taxon>Alphaproteobacteria</taxon>
        <taxon>Sphingomonadales</taxon>
        <taxon>Sphingomonadaceae</taxon>
        <taxon>Tardibacter</taxon>
    </lineage>
</organism>
<name>A0A1L3ZS73_9SPHN</name>
<dbReference type="AlphaFoldDB" id="A0A1L3ZS73"/>
<gene>
    <name evidence="1" type="ORF">BSL82_03455</name>
</gene>
<accession>A0A1L3ZS73</accession>
<dbReference type="RefSeq" id="WP_072596047.1">
    <property type="nucleotide sequence ID" value="NZ_CP018221.1"/>
</dbReference>
<keyword evidence="2" id="KW-1185">Reference proteome</keyword>
<reference evidence="2" key="1">
    <citation type="submission" date="2016-11" db="EMBL/GenBank/DDBJ databases">
        <title>Complete Genome Sequence of alachlor-degrading Sphingomonas sp. strain JJ-A5.</title>
        <authorList>
            <person name="Lee H."/>
            <person name="Ka J.-O."/>
        </authorList>
    </citation>
    <scope>NUCLEOTIDE SEQUENCE [LARGE SCALE GENOMIC DNA]</scope>
    <source>
        <strain evidence="2">JJ-A5</strain>
    </source>
</reference>
<dbReference type="Proteomes" id="UP000182063">
    <property type="component" value="Chromosome"/>
</dbReference>
<dbReference type="KEGG" id="sphj:BSL82_03455"/>
<evidence type="ECO:0000313" key="2">
    <source>
        <dbReference type="Proteomes" id="UP000182063"/>
    </source>
</evidence>
<evidence type="ECO:0000313" key="1">
    <source>
        <dbReference type="EMBL" id="API58474.1"/>
    </source>
</evidence>
<dbReference type="EMBL" id="CP018221">
    <property type="protein sequence ID" value="API58474.1"/>
    <property type="molecule type" value="Genomic_DNA"/>
</dbReference>
<protein>
    <submittedName>
        <fullName evidence="1">Uncharacterized protein</fullName>
    </submittedName>
</protein>